<keyword evidence="1" id="KW-0479">Metal-binding</keyword>
<organism evidence="7 8">
    <name type="scientific">Sphingomonas sanxanigenens DSM 19645 = NX02</name>
    <dbReference type="NCBI Taxonomy" id="1123269"/>
    <lineage>
        <taxon>Bacteria</taxon>
        <taxon>Pseudomonadati</taxon>
        <taxon>Pseudomonadota</taxon>
        <taxon>Alphaproteobacteria</taxon>
        <taxon>Sphingomonadales</taxon>
        <taxon>Sphingomonadaceae</taxon>
        <taxon>Sphingomonas</taxon>
    </lineage>
</organism>
<dbReference type="Proteomes" id="UP000018851">
    <property type="component" value="Chromosome"/>
</dbReference>
<dbReference type="PATRIC" id="fig|1123269.5.peg.1789"/>
<dbReference type="SMR" id="W0AAP8"/>
<dbReference type="PANTHER" id="PTHR33823">
    <property type="entry name" value="RNA POLYMERASE-BINDING TRANSCRIPTION FACTOR DKSA-RELATED"/>
    <property type="match status" value="1"/>
</dbReference>
<feature type="domain" description="DnaK suppressor protein-like N-terminal" evidence="6">
    <location>
        <begin position="9"/>
        <end position="71"/>
    </location>
</feature>
<evidence type="ECO:0000256" key="4">
    <source>
        <dbReference type="PROSITE-ProRule" id="PRU00510"/>
    </source>
</evidence>
<evidence type="ECO:0000259" key="6">
    <source>
        <dbReference type="Pfam" id="PF21173"/>
    </source>
</evidence>
<dbReference type="Pfam" id="PF21173">
    <property type="entry name" value="DksA-like_N"/>
    <property type="match status" value="1"/>
</dbReference>
<evidence type="ECO:0000313" key="8">
    <source>
        <dbReference type="Proteomes" id="UP000018851"/>
    </source>
</evidence>
<feature type="zinc finger region" description="dksA C4-type" evidence="4">
    <location>
        <begin position="79"/>
        <end position="103"/>
    </location>
</feature>
<dbReference type="RefSeq" id="WP_025291802.1">
    <property type="nucleotide sequence ID" value="NZ_CP006644.1"/>
</dbReference>
<dbReference type="HOGENOM" id="CLU_043144_3_2_5"/>
<keyword evidence="8" id="KW-1185">Reference proteome</keyword>
<dbReference type="OrthoDB" id="1121111at2"/>
<protein>
    <submittedName>
        <fullName evidence="7">Uncharacterized protein</fullName>
    </submittedName>
</protein>
<evidence type="ECO:0000256" key="3">
    <source>
        <dbReference type="ARBA" id="ARBA00022833"/>
    </source>
</evidence>
<gene>
    <name evidence="7" type="ORF">NX02_09130</name>
</gene>
<name>W0AAP8_9SPHN</name>
<proteinExistence type="predicted"/>
<evidence type="ECO:0000256" key="1">
    <source>
        <dbReference type="ARBA" id="ARBA00022723"/>
    </source>
</evidence>
<dbReference type="eggNOG" id="COG1734">
    <property type="taxonomic scope" value="Bacteria"/>
</dbReference>
<sequence length="112" mass="12182">MPDVDLIRRRLTDQLSELSAQVGRIEDEQGQPLDDDFEEQAIAREDDEALDAVERSALTEIALTRRALARLDSGAYGLCTMCGELIAPTRLEALPAAAQCIRCASAAAHDRA</sequence>
<dbReference type="InterPro" id="IPR048487">
    <property type="entry name" value="DksA-like_N"/>
</dbReference>
<evidence type="ECO:0000259" key="5">
    <source>
        <dbReference type="Pfam" id="PF01258"/>
    </source>
</evidence>
<feature type="domain" description="Zinc finger DksA/TraR C4-type" evidence="5">
    <location>
        <begin position="74"/>
        <end position="105"/>
    </location>
</feature>
<dbReference type="AlphaFoldDB" id="W0AAP8"/>
<evidence type="ECO:0000313" key="7">
    <source>
        <dbReference type="EMBL" id="AHE53547.1"/>
    </source>
</evidence>
<dbReference type="PANTHER" id="PTHR33823:SF4">
    <property type="entry name" value="GENERAL STRESS PROTEIN 16O"/>
    <property type="match status" value="1"/>
</dbReference>
<accession>W0AAP8</accession>
<dbReference type="Gene3D" id="1.20.120.910">
    <property type="entry name" value="DksA, coiled-coil domain"/>
    <property type="match status" value="1"/>
</dbReference>
<evidence type="ECO:0000256" key="2">
    <source>
        <dbReference type="ARBA" id="ARBA00022771"/>
    </source>
</evidence>
<dbReference type="EMBL" id="CP006644">
    <property type="protein sequence ID" value="AHE53547.1"/>
    <property type="molecule type" value="Genomic_DNA"/>
</dbReference>
<dbReference type="STRING" id="1123269.NX02_09130"/>
<reference evidence="7 8" key="1">
    <citation type="submission" date="2013-07" db="EMBL/GenBank/DDBJ databases">
        <title>Completed genome of Sphingomonas sanxanigenens NX02.</title>
        <authorList>
            <person name="Ma T."/>
            <person name="Huang H."/>
            <person name="Wu M."/>
            <person name="Li X."/>
            <person name="Li G."/>
        </authorList>
    </citation>
    <scope>NUCLEOTIDE SEQUENCE [LARGE SCALE GENOMIC DNA]</scope>
    <source>
        <strain evidence="7 8">NX02</strain>
    </source>
</reference>
<keyword evidence="2" id="KW-0863">Zinc-finger</keyword>
<dbReference type="PROSITE" id="PS51128">
    <property type="entry name" value="ZF_DKSA_2"/>
    <property type="match status" value="1"/>
</dbReference>
<dbReference type="InterPro" id="IPR000962">
    <property type="entry name" value="Znf_DskA_TraR"/>
</dbReference>
<dbReference type="Pfam" id="PF01258">
    <property type="entry name" value="zf-dskA_traR"/>
    <property type="match status" value="1"/>
</dbReference>
<dbReference type="KEGG" id="ssan:NX02_09130"/>
<keyword evidence="3" id="KW-0862">Zinc</keyword>
<dbReference type="GO" id="GO:0008270">
    <property type="term" value="F:zinc ion binding"/>
    <property type="evidence" value="ECO:0007669"/>
    <property type="project" value="UniProtKB-KW"/>
</dbReference>
<dbReference type="SUPFAM" id="SSF57716">
    <property type="entry name" value="Glucocorticoid receptor-like (DNA-binding domain)"/>
    <property type="match status" value="1"/>
</dbReference>